<evidence type="ECO:0000313" key="3">
    <source>
        <dbReference type="Proteomes" id="UP000188268"/>
    </source>
</evidence>
<feature type="chain" id="PRO_5013294726" description="Prolamin-like domain-containing protein" evidence="1">
    <location>
        <begin position="22"/>
        <end position="107"/>
    </location>
</feature>
<dbReference type="EMBL" id="AWWV01004232">
    <property type="protein sequence ID" value="OMP07725.1"/>
    <property type="molecule type" value="Genomic_DNA"/>
</dbReference>
<evidence type="ECO:0000313" key="2">
    <source>
        <dbReference type="EMBL" id="OMP07725.1"/>
    </source>
</evidence>
<organism evidence="2 3">
    <name type="scientific">Corchorus capsularis</name>
    <name type="common">Jute</name>
    <dbReference type="NCBI Taxonomy" id="210143"/>
    <lineage>
        <taxon>Eukaryota</taxon>
        <taxon>Viridiplantae</taxon>
        <taxon>Streptophyta</taxon>
        <taxon>Embryophyta</taxon>
        <taxon>Tracheophyta</taxon>
        <taxon>Spermatophyta</taxon>
        <taxon>Magnoliopsida</taxon>
        <taxon>eudicotyledons</taxon>
        <taxon>Gunneridae</taxon>
        <taxon>Pentapetalae</taxon>
        <taxon>rosids</taxon>
        <taxon>malvids</taxon>
        <taxon>Malvales</taxon>
        <taxon>Malvaceae</taxon>
        <taxon>Grewioideae</taxon>
        <taxon>Apeibeae</taxon>
        <taxon>Corchorus</taxon>
    </lineage>
</organism>
<reference evidence="2 3" key="1">
    <citation type="submission" date="2013-09" db="EMBL/GenBank/DDBJ databases">
        <title>Corchorus capsularis genome sequencing.</title>
        <authorList>
            <person name="Alam M."/>
            <person name="Haque M.S."/>
            <person name="Islam M.S."/>
            <person name="Emdad E.M."/>
            <person name="Islam M.M."/>
            <person name="Ahmed B."/>
            <person name="Halim A."/>
            <person name="Hossen Q.M.M."/>
            <person name="Hossain M.Z."/>
            <person name="Ahmed R."/>
            <person name="Khan M.M."/>
            <person name="Islam R."/>
            <person name="Rashid M.M."/>
            <person name="Khan S.A."/>
            <person name="Rahman M.S."/>
            <person name="Alam M."/>
        </authorList>
    </citation>
    <scope>NUCLEOTIDE SEQUENCE [LARGE SCALE GENOMIC DNA]</scope>
    <source>
        <strain evidence="3">cv. CVL-1</strain>
        <tissue evidence="2">Whole seedling</tissue>
    </source>
</reference>
<proteinExistence type="predicted"/>
<sequence>MEPVNLMVVLIIMWSSLVSKGNSETKKEIGGRYVWRTCQGYLNGLESEVSSECCEAFVRTYKSRDHTLFTIEMRGTPTLRSTPTLFRPHLRYWHPREYLPSPSTLST</sequence>
<gene>
    <name evidence="2" type="ORF">CCACVL1_01236</name>
</gene>
<comment type="caution">
    <text evidence="2">The sequence shown here is derived from an EMBL/GenBank/DDBJ whole genome shotgun (WGS) entry which is preliminary data.</text>
</comment>
<dbReference type="Gramene" id="OMP07725">
    <property type="protein sequence ID" value="OMP07725"/>
    <property type="gene ID" value="CCACVL1_01236"/>
</dbReference>
<name>A0A1R3KKW9_COCAP</name>
<evidence type="ECO:0008006" key="4">
    <source>
        <dbReference type="Google" id="ProtNLM"/>
    </source>
</evidence>
<dbReference type="Proteomes" id="UP000188268">
    <property type="component" value="Unassembled WGS sequence"/>
</dbReference>
<keyword evidence="3" id="KW-1185">Reference proteome</keyword>
<feature type="signal peptide" evidence="1">
    <location>
        <begin position="1"/>
        <end position="21"/>
    </location>
</feature>
<protein>
    <recommendedName>
        <fullName evidence="4">Prolamin-like domain-containing protein</fullName>
    </recommendedName>
</protein>
<dbReference type="AlphaFoldDB" id="A0A1R3KKW9"/>
<accession>A0A1R3KKW9</accession>
<evidence type="ECO:0000256" key="1">
    <source>
        <dbReference type="SAM" id="SignalP"/>
    </source>
</evidence>
<keyword evidence="1" id="KW-0732">Signal</keyword>